<organism evidence="3 4">
    <name type="scientific">Trypanosoma conorhini</name>
    <dbReference type="NCBI Taxonomy" id="83891"/>
    <lineage>
        <taxon>Eukaryota</taxon>
        <taxon>Discoba</taxon>
        <taxon>Euglenozoa</taxon>
        <taxon>Kinetoplastea</taxon>
        <taxon>Metakinetoplastina</taxon>
        <taxon>Trypanosomatida</taxon>
        <taxon>Trypanosomatidae</taxon>
        <taxon>Trypanosoma</taxon>
    </lineage>
</organism>
<dbReference type="Proteomes" id="UP000284403">
    <property type="component" value="Unassembled WGS sequence"/>
</dbReference>
<keyword evidence="2" id="KW-0472">Membrane</keyword>
<dbReference type="RefSeq" id="XP_029231876.1">
    <property type="nucleotide sequence ID" value="XM_029368006.1"/>
</dbReference>
<reference evidence="3 4" key="1">
    <citation type="journal article" date="2018" name="BMC Genomics">
        <title>Genomic comparison of Trypanosoma conorhini and Trypanosoma rangeli to Trypanosoma cruzi strains of high and low virulence.</title>
        <authorList>
            <person name="Bradwell K.R."/>
            <person name="Koparde V.N."/>
            <person name="Matveyev A.V."/>
            <person name="Serrano M.G."/>
            <person name="Alves J.M."/>
            <person name="Parikh H."/>
            <person name="Huang B."/>
            <person name="Lee V."/>
            <person name="Espinosa-Alvarez O."/>
            <person name="Ortiz P.A."/>
            <person name="Costa-Martins A.G."/>
            <person name="Teixeira M.M."/>
            <person name="Buck G.A."/>
        </authorList>
    </citation>
    <scope>NUCLEOTIDE SEQUENCE [LARGE SCALE GENOMIC DNA]</scope>
    <source>
        <strain evidence="3 4">025E</strain>
    </source>
</reference>
<feature type="region of interest" description="Disordered" evidence="1">
    <location>
        <begin position="85"/>
        <end position="121"/>
    </location>
</feature>
<evidence type="ECO:0008006" key="5">
    <source>
        <dbReference type="Google" id="ProtNLM"/>
    </source>
</evidence>
<sequence length="597" mass="66886">MKRARSKKAEADQSVSPPRRRPRRRVEKNASADGAEERPRPGEANDTAEQRPSYGFAYLRDAGENASPHLQTLAAATEAALPAPLSLVKAAGPKPGPGDSDDDDDDDEGEVSSPLRAQSATRGFSHLRESIFFALPRLRGSVGGASIPRGGSVVLPLSTPLPASAPRSSVSSSHSLRGSRGNNQQLQQLQQQQQKQQRRHYQSHKSNGSEQSFLSTRSAVEYLNSTGSLGEVISSRESRRSSQATGSRQSYSKSTLGPLDLSPILKEEKRRRRRRDPAAVSASGGGSATFRQPRNGLPIEVPAAVMNPATAGARNSRSMTLEGLHHSLARYSRATTFFLVTCFFVAVWGVMAAPLLMRQNSPEEAFVRHYVDSVSELQFIYEVPYMSLSANEARRLYLRVLSETLERLERSTFHMSPNTNVKAQILYYKQMIRAYAAVRHRVRLYARSRERSRLNQFVINPLRDAWQYGILRHGLTKTIYEVILEPSFLRLWARVKDIAVCLRQDEKMPCPTLAYLQEEEQQQPEGRKEEEEEEEIPPAMLPEDALKDSNSSYEGGEAVEELRRLKKTLKYVRESCRQSNREYNHLHTRSGTEPVLS</sequence>
<gene>
    <name evidence="3" type="ORF">Tco025E_01068</name>
</gene>
<evidence type="ECO:0000313" key="4">
    <source>
        <dbReference type="Proteomes" id="UP000284403"/>
    </source>
</evidence>
<dbReference type="AlphaFoldDB" id="A0A422Q9M7"/>
<dbReference type="GeneID" id="40314679"/>
<keyword evidence="2" id="KW-1133">Transmembrane helix</keyword>
<evidence type="ECO:0000313" key="3">
    <source>
        <dbReference type="EMBL" id="RNF26670.1"/>
    </source>
</evidence>
<feature type="region of interest" description="Disordered" evidence="1">
    <location>
        <begin position="1"/>
        <end position="62"/>
    </location>
</feature>
<feature type="region of interest" description="Disordered" evidence="1">
    <location>
        <begin position="158"/>
        <end position="213"/>
    </location>
</feature>
<accession>A0A422Q9M7</accession>
<feature type="transmembrane region" description="Helical" evidence="2">
    <location>
        <begin position="337"/>
        <end position="357"/>
    </location>
</feature>
<dbReference type="EMBL" id="MKKU01000032">
    <property type="protein sequence ID" value="RNF26670.1"/>
    <property type="molecule type" value="Genomic_DNA"/>
</dbReference>
<comment type="caution">
    <text evidence="3">The sequence shown here is derived from an EMBL/GenBank/DDBJ whole genome shotgun (WGS) entry which is preliminary data.</text>
</comment>
<keyword evidence="4" id="KW-1185">Reference proteome</keyword>
<feature type="region of interest" description="Disordered" evidence="1">
    <location>
        <begin position="232"/>
        <end position="294"/>
    </location>
</feature>
<keyword evidence="2" id="KW-0812">Transmembrane</keyword>
<proteinExistence type="predicted"/>
<feature type="compositionally biased region" description="Polar residues" evidence="1">
    <location>
        <begin position="243"/>
        <end position="255"/>
    </location>
</feature>
<feature type="region of interest" description="Disordered" evidence="1">
    <location>
        <begin position="518"/>
        <end position="558"/>
    </location>
</feature>
<protein>
    <recommendedName>
        <fullName evidence="5">Transmembrane protein</fullName>
    </recommendedName>
</protein>
<evidence type="ECO:0000256" key="2">
    <source>
        <dbReference type="SAM" id="Phobius"/>
    </source>
</evidence>
<feature type="compositionally biased region" description="Polar residues" evidence="1">
    <location>
        <begin position="204"/>
        <end position="213"/>
    </location>
</feature>
<evidence type="ECO:0000256" key="1">
    <source>
        <dbReference type="SAM" id="MobiDB-lite"/>
    </source>
</evidence>
<dbReference type="OrthoDB" id="248135at2759"/>
<name>A0A422Q9M7_9TRYP</name>
<feature type="compositionally biased region" description="Basic and acidic residues" evidence="1">
    <location>
        <begin position="27"/>
        <end position="43"/>
    </location>
</feature>
<feature type="compositionally biased region" description="Acidic residues" evidence="1">
    <location>
        <begin position="99"/>
        <end position="110"/>
    </location>
</feature>
<feature type="compositionally biased region" description="Low complexity" evidence="1">
    <location>
        <begin position="158"/>
        <end position="195"/>
    </location>
</feature>